<evidence type="ECO:0000259" key="3">
    <source>
        <dbReference type="Pfam" id="PF04324"/>
    </source>
</evidence>
<dbReference type="AlphaFoldDB" id="B8C124"/>
<dbReference type="Gene3D" id="3.30.9.10">
    <property type="entry name" value="D-Amino Acid Oxidase, subunit A, domain 2"/>
    <property type="match status" value="1"/>
</dbReference>
<dbReference type="InterPro" id="IPR052745">
    <property type="entry name" value="G3P_Oxidase/Oxidoreductase"/>
</dbReference>
<dbReference type="Gene3D" id="1.10.10.1100">
    <property type="entry name" value="BFD-like [2Fe-2S]-binding domain"/>
    <property type="match status" value="1"/>
</dbReference>
<reference evidence="4 5" key="2">
    <citation type="journal article" date="2008" name="Nature">
        <title>The Phaeodactylum genome reveals the evolutionary history of diatom genomes.</title>
        <authorList>
            <person name="Bowler C."/>
            <person name="Allen A.E."/>
            <person name="Badger J.H."/>
            <person name="Grimwood J."/>
            <person name="Jabbari K."/>
            <person name="Kuo A."/>
            <person name="Maheswari U."/>
            <person name="Martens C."/>
            <person name="Maumus F."/>
            <person name="Otillar R.P."/>
            <person name="Rayko E."/>
            <person name="Salamov A."/>
            <person name="Vandepoele K."/>
            <person name="Beszteri B."/>
            <person name="Gruber A."/>
            <person name="Heijde M."/>
            <person name="Katinka M."/>
            <person name="Mock T."/>
            <person name="Valentin K."/>
            <person name="Verret F."/>
            <person name="Berges J.A."/>
            <person name="Brownlee C."/>
            <person name="Cadoret J.P."/>
            <person name="Chiovitti A."/>
            <person name="Choi C.J."/>
            <person name="Coesel S."/>
            <person name="De Martino A."/>
            <person name="Detter J.C."/>
            <person name="Durkin C."/>
            <person name="Falciatore A."/>
            <person name="Fournet J."/>
            <person name="Haruta M."/>
            <person name="Huysman M.J."/>
            <person name="Jenkins B.D."/>
            <person name="Jiroutova K."/>
            <person name="Jorgensen R.E."/>
            <person name="Joubert Y."/>
            <person name="Kaplan A."/>
            <person name="Kroger N."/>
            <person name="Kroth P.G."/>
            <person name="La Roche J."/>
            <person name="Lindquist E."/>
            <person name="Lommer M."/>
            <person name="Martin-Jezequel V."/>
            <person name="Lopez P.J."/>
            <person name="Lucas S."/>
            <person name="Mangogna M."/>
            <person name="McGinnis K."/>
            <person name="Medlin L.K."/>
            <person name="Montsant A."/>
            <person name="Oudot-Le Secq M.P."/>
            <person name="Napoli C."/>
            <person name="Obornik M."/>
            <person name="Parker M.S."/>
            <person name="Petit J.L."/>
            <person name="Porcel B.M."/>
            <person name="Poulsen N."/>
            <person name="Robison M."/>
            <person name="Rychlewski L."/>
            <person name="Rynearson T.A."/>
            <person name="Schmutz J."/>
            <person name="Shapiro H."/>
            <person name="Siaut M."/>
            <person name="Stanley M."/>
            <person name="Sussman M.R."/>
            <person name="Taylor A.R."/>
            <person name="Vardi A."/>
            <person name="von Dassow P."/>
            <person name="Vyverman W."/>
            <person name="Willis A."/>
            <person name="Wyrwicz L.S."/>
            <person name="Rokhsar D.S."/>
            <person name="Weissenbach J."/>
            <person name="Armbrust E.V."/>
            <person name="Green B.R."/>
            <person name="Van de Peer Y."/>
            <person name="Grigoriev I.V."/>
        </authorList>
    </citation>
    <scope>NUCLEOTIDE SEQUENCE [LARGE SCALE GENOMIC DNA]</scope>
    <source>
        <strain evidence="4 5">CCMP1335</strain>
    </source>
</reference>
<dbReference type="Gene3D" id="3.50.50.60">
    <property type="entry name" value="FAD/NAD(P)-binding domain"/>
    <property type="match status" value="1"/>
</dbReference>
<proteinExistence type="predicted"/>
<evidence type="ECO:0000259" key="2">
    <source>
        <dbReference type="Pfam" id="PF01266"/>
    </source>
</evidence>
<dbReference type="HOGENOM" id="CLU_024775_3_1_1"/>
<dbReference type="OMA" id="LVQTTLW"/>
<dbReference type="InterPro" id="IPR007419">
    <property type="entry name" value="BFD-like_2Fe2S-bd_dom"/>
</dbReference>
<dbReference type="InterPro" id="IPR006076">
    <property type="entry name" value="FAD-dep_OxRdtase"/>
</dbReference>
<evidence type="ECO:0000313" key="4">
    <source>
        <dbReference type="EMBL" id="EED92706.1"/>
    </source>
</evidence>
<reference evidence="4 5" key="1">
    <citation type="journal article" date="2004" name="Science">
        <title>The genome of the diatom Thalassiosira pseudonana: ecology, evolution, and metabolism.</title>
        <authorList>
            <person name="Armbrust E.V."/>
            <person name="Berges J.A."/>
            <person name="Bowler C."/>
            <person name="Green B.R."/>
            <person name="Martinez D."/>
            <person name="Putnam N.H."/>
            <person name="Zhou S."/>
            <person name="Allen A.E."/>
            <person name="Apt K.E."/>
            <person name="Bechner M."/>
            <person name="Brzezinski M.A."/>
            <person name="Chaal B.K."/>
            <person name="Chiovitti A."/>
            <person name="Davis A.K."/>
            <person name="Demarest M.S."/>
            <person name="Detter J.C."/>
            <person name="Glavina T."/>
            <person name="Goodstein D."/>
            <person name="Hadi M.Z."/>
            <person name="Hellsten U."/>
            <person name="Hildebrand M."/>
            <person name="Jenkins B.D."/>
            <person name="Jurka J."/>
            <person name="Kapitonov V.V."/>
            <person name="Kroger N."/>
            <person name="Lau W.W."/>
            <person name="Lane T.W."/>
            <person name="Larimer F.W."/>
            <person name="Lippmeier J.C."/>
            <person name="Lucas S."/>
            <person name="Medina M."/>
            <person name="Montsant A."/>
            <person name="Obornik M."/>
            <person name="Parker M.S."/>
            <person name="Palenik B."/>
            <person name="Pazour G.J."/>
            <person name="Richardson P.M."/>
            <person name="Rynearson T.A."/>
            <person name="Saito M.A."/>
            <person name="Schwartz D.C."/>
            <person name="Thamatrakoln K."/>
            <person name="Valentin K."/>
            <person name="Vardi A."/>
            <person name="Wilkerson F.P."/>
            <person name="Rokhsar D.S."/>
        </authorList>
    </citation>
    <scope>NUCLEOTIDE SEQUENCE [LARGE SCALE GENOMIC DNA]</scope>
    <source>
        <strain evidence="4 5">CCMP1335</strain>
    </source>
</reference>
<dbReference type="KEGG" id="tps:THAPSDRAFT_268615"/>
<sequence>MAPNITSIPPTPPDRKNPQHGVKGVYYGGHWVDLEDCAGTFNPDSSKCSGCPSQSVCPRSQSRNAAGAPKDKVYDVVIIGAGCIGSAIARELSRYKLKTLMLESADDVSQGATKGNSGIVHAGYDDTPGSLHAKFCWPGNQMFPQLDKELRFGYQLNGSLVLATNKEELKILDELMDRGAKNGVKNLRIVQKEELFEMEPALNPNAIAALHAPDAGNVIPYEYAIALAENAVDNGVELRIRREVTDITKREDGSFELDVLNGITVGRESVMTRYVINCAGSSSDKIAKMIGDDSFYIKPRLGDYLLLNRNQGHLTKHTIFPCPDPVLGKGVLVQTTLWGNLILGPTARDVNNPEARDMSDATVQEYILSKCKQLCPYFDPKEVFHAFCGARSKSSRGDWIIEASQKDGHFIHCAGIDSPGLAGSPAIALEIVRLLREAGLDTPANPTFNPNRAPIITPKAGMKGLKMGPIGKNDSDGIDEAKMASNVVCKCEKVTELEVVRALRRSLPIDSTQGIRKRTRAGMGHCQAEKDNYNCECRVKAIIARENNVSVDEVGGRPWPATSTLTQRWIDDDERATLEKRMMAK</sequence>
<dbReference type="Proteomes" id="UP000001449">
    <property type="component" value="Chromosome 4"/>
</dbReference>
<name>B8C124_THAPS</name>
<gene>
    <name evidence="4" type="ORF">THAPSDRAFT_268615</name>
</gene>
<dbReference type="InterPro" id="IPR036188">
    <property type="entry name" value="FAD/NAD-bd_sf"/>
</dbReference>
<dbReference type="PANTHER" id="PTHR42720">
    <property type="entry name" value="GLYCEROL-3-PHOSPHATE DEHYDROGENASE"/>
    <property type="match status" value="1"/>
</dbReference>
<dbReference type="InterPro" id="IPR041854">
    <property type="entry name" value="BFD-like_2Fe2S-bd_dom_sf"/>
</dbReference>
<dbReference type="InParanoid" id="B8C124"/>
<dbReference type="RefSeq" id="XP_002289169.1">
    <property type="nucleotide sequence ID" value="XM_002289133.1"/>
</dbReference>
<feature type="domain" description="BFD-like [2Fe-2S]-binding" evidence="3">
    <location>
        <begin position="487"/>
        <end position="544"/>
    </location>
</feature>
<dbReference type="Pfam" id="PF01266">
    <property type="entry name" value="DAO"/>
    <property type="match status" value="1"/>
</dbReference>
<keyword evidence="5" id="KW-1185">Reference proteome</keyword>
<feature type="domain" description="FAD dependent oxidoreductase" evidence="2">
    <location>
        <begin position="75"/>
        <end position="433"/>
    </location>
</feature>
<dbReference type="GeneID" id="7446759"/>
<dbReference type="STRING" id="35128.B8C124"/>
<dbReference type="SUPFAM" id="SSF51905">
    <property type="entry name" value="FAD/NAD(P)-binding domain"/>
    <property type="match status" value="1"/>
</dbReference>
<evidence type="ECO:0000256" key="1">
    <source>
        <dbReference type="SAM" id="MobiDB-lite"/>
    </source>
</evidence>
<dbReference type="eggNOG" id="KOG2665">
    <property type="taxonomic scope" value="Eukaryota"/>
</dbReference>
<dbReference type="CDD" id="cd19946">
    <property type="entry name" value="GlpA-like_Fer2_BFD-like"/>
    <property type="match status" value="1"/>
</dbReference>
<dbReference type="PaxDb" id="35128-Thaps268615"/>
<evidence type="ECO:0000313" key="5">
    <source>
        <dbReference type="Proteomes" id="UP000001449"/>
    </source>
</evidence>
<dbReference type="Pfam" id="PF04324">
    <property type="entry name" value="Fer2_BFD"/>
    <property type="match status" value="1"/>
</dbReference>
<protein>
    <submittedName>
        <fullName evidence="4">Dehydrogenase</fullName>
    </submittedName>
</protein>
<organism evidence="4 5">
    <name type="scientific">Thalassiosira pseudonana</name>
    <name type="common">Marine diatom</name>
    <name type="synonym">Cyclotella nana</name>
    <dbReference type="NCBI Taxonomy" id="35128"/>
    <lineage>
        <taxon>Eukaryota</taxon>
        <taxon>Sar</taxon>
        <taxon>Stramenopiles</taxon>
        <taxon>Ochrophyta</taxon>
        <taxon>Bacillariophyta</taxon>
        <taxon>Coscinodiscophyceae</taxon>
        <taxon>Thalassiosirophycidae</taxon>
        <taxon>Thalassiosirales</taxon>
        <taxon>Thalassiosiraceae</taxon>
        <taxon>Thalassiosira</taxon>
    </lineage>
</organism>
<feature type="region of interest" description="Disordered" evidence="1">
    <location>
        <begin position="1"/>
        <end position="21"/>
    </location>
</feature>
<dbReference type="PANTHER" id="PTHR42720:SF1">
    <property type="entry name" value="GLYCEROL 3-PHOSPHATE OXIDASE"/>
    <property type="match status" value="1"/>
</dbReference>
<dbReference type="EMBL" id="CM000641">
    <property type="protein sequence ID" value="EED92706.1"/>
    <property type="molecule type" value="Genomic_DNA"/>
</dbReference>
<accession>B8C124</accession>